<evidence type="ECO:0000259" key="10">
    <source>
        <dbReference type="PROSITE" id="PS50893"/>
    </source>
</evidence>
<dbReference type="PANTHER" id="PTHR43790">
    <property type="entry name" value="CARBOHYDRATE TRANSPORT ATP-BINDING PROTEIN MG119-RELATED"/>
    <property type="match status" value="1"/>
</dbReference>
<dbReference type="AlphaFoldDB" id="A0A6M1SQE7"/>
<keyword evidence="12" id="KW-1185">Reference proteome</keyword>
<reference evidence="11 12" key="2">
    <citation type="submission" date="2020-03" db="EMBL/GenBank/DDBJ databases">
        <title>Devosia chinhatensis sp. nov., isolated from a hexachlorocyclohexane (HCH) dump site in India.</title>
        <authorList>
            <person name="Kumar M."/>
            <person name="Lal R."/>
        </authorList>
    </citation>
    <scope>NUCLEOTIDE SEQUENCE [LARGE SCALE GENOMIC DNA]</scope>
    <source>
        <strain evidence="11 12">H239</strain>
    </source>
</reference>
<dbReference type="InterPro" id="IPR017871">
    <property type="entry name" value="ABC_transporter-like_CS"/>
</dbReference>
<evidence type="ECO:0000256" key="1">
    <source>
        <dbReference type="ARBA" id="ARBA00005417"/>
    </source>
</evidence>
<keyword evidence="7 11" id="KW-0067">ATP-binding</keyword>
<evidence type="ECO:0000256" key="8">
    <source>
        <dbReference type="ARBA" id="ARBA00022967"/>
    </source>
</evidence>
<dbReference type="PROSITE" id="PS00211">
    <property type="entry name" value="ABC_TRANSPORTER_1"/>
    <property type="match status" value="1"/>
</dbReference>
<dbReference type="InterPro" id="IPR003593">
    <property type="entry name" value="AAA+_ATPase"/>
</dbReference>
<keyword evidence="8" id="KW-1278">Translocase</keyword>
<dbReference type="CDD" id="cd03216">
    <property type="entry name" value="ABC_Carb_Monos_I"/>
    <property type="match status" value="1"/>
</dbReference>
<evidence type="ECO:0000256" key="5">
    <source>
        <dbReference type="ARBA" id="ARBA00022737"/>
    </source>
</evidence>
<dbReference type="RefSeq" id="WP_164535031.1">
    <property type="nucleotide sequence ID" value="NZ_JAALFG010000003.1"/>
</dbReference>
<dbReference type="Gene3D" id="3.40.50.300">
    <property type="entry name" value="P-loop containing nucleotide triphosphate hydrolases"/>
    <property type="match status" value="2"/>
</dbReference>
<organism evidence="11 12">
    <name type="scientific">Devosia aurantiaca</name>
    <dbReference type="NCBI Taxonomy" id="2714858"/>
    <lineage>
        <taxon>Bacteria</taxon>
        <taxon>Pseudomonadati</taxon>
        <taxon>Pseudomonadota</taxon>
        <taxon>Alphaproteobacteria</taxon>
        <taxon>Hyphomicrobiales</taxon>
        <taxon>Devosiaceae</taxon>
        <taxon>Devosia</taxon>
    </lineage>
</organism>
<dbReference type="SUPFAM" id="SSF52540">
    <property type="entry name" value="P-loop containing nucleoside triphosphate hydrolases"/>
    <property type="match status" value="2"/>
</dbReference>
<evidence type="ECO:0000256" key="6">
    <source>
        <dbReference type="ARBA" id="ARBA00022741"/>
    </source>
</evidence>
<keyword evidence="2" id="KW-0813">Transport</keyword>
<evidence type="ECO:0000256" key="9">
    <source>
        <dbReference type="ARBA" id="ARBA00023136"/>
    </source>
</evidence>
<sequence length="518" mass="55073">MAPPAPLLSAIAVTKAYAGVPALSGADLVVAPGEIHALMGENGAGKSTLIKILAGVVAPDAAVIAMDGTPVTIDSTKSAYRLGLRFIHQEFNVVPTLSVAENIFMGRRYPRRAGIFVDWAGLNREAQRALDRLGIDHIDPKQNLGSLGLGDQMLVRISAALLDDARLYVMDEPTAALTADESQRLFRVLREIRASGSSVLYVSHRLDEVMTLCDKATVLRDGRSIDSGALSNITHDDLVSLMIGRKVEEAYPKPVAAPGHKTAFVADRFETPGLAPVSFSLREGEVLGVAGLSGSGQSELVRAIFGGARITGGSMTLGDAAYAPASPAAAWRSGVAYVPRERRAEGLVVRRPIYENITLAHLKRQSRAGTWLTPKSEKRFAAELGATVRLKATGPAQDVIELSGGNQQKVVLARAIAGDPRLLLLEEPTRGVDVGAKFDIYSIIRERTAKGAAVILVSSDLPELIGICDRIAIMREGRLPPLSTPQVCAKTISSIFVMAGPPAWLPRTCRSSFAATAP</sequence>
<evidence type="ECO:0000256" key="7">
    <source>
        <dbReference type="ARBA" id="ARBA00022840"/>
    </source>
</evidence>
<dbReference type="SMART" id="SM00382">
    <property type="entry name" value="AAA"/>
    <property type="match status" value="2"/>
</dbReference>
<dbReference type="PROSITE" id="PS50893">
    <property type="entry name" value="ABC_TRANSPORTER_2"/>
    <property type="match status" value="2"/>
</dbReference>
<evidence type="ECO:0000256" key="2">
    <source>
        <dbReference type="ARBA" id="ARBA00022448"/>
    </source>
</evidence>
<gene>
    <name evidence="11" type="ORF">G5575_14960</name>
</gene>
<keyword evidence="3" id="KW-1003">Cell membrane</keyword>
<comment type="similarity">
    <text evidence="1">Belongs to the ABC transporter superfamily.</text>
</comment>
<keyword evidence="9" id="KW-0472">Membrane</keyword>
<dbReference type="Proteomes" id="UP000474802">
    <property type="component" value="Unassembled WGS sequence"/>
</dbReference>
<keyword evidence="4" id="KW-0762">Sugar transport</keyword>
<dbReference type="InterPro" id="IPR027417">
    <property type="entry name" value="P-loop_NTPase"/>
</dbReference>
<keyword evidence="5" id="KW-0677">Repeat</keyword>
<evidence type="ECO:0000256" key="4">
    <source>
        <dbReference type="ARBA" id="ARBA00022597"/>
    </source>
</evidence>
<feature type="domain" description="ABC transporter" evidence="10">
    <location>
        <begin position="8"/>
        <end position="246"/>
    </location>
</feature>
<evidence type="ECO:0000256" key="3">
    <source>
        <dbReference type="ARBA" id="ARBA00022475"/>
    </source>
</evidence>
<evidence type="ECO:0000313" key="12">
    <source>
        <dbReference type="Proteomes" id="UP000474802"/>
    </source>
</evidence>
<keyword evidence="6" id="KW-0547">Nucleotide-binding</keyword>
<dbReference type="InterPro" id="IPR003439">
    <property type="entry name" value="ABC_transporter-like_ATP-bd"/>
</dbReference>
<evidence type="ECO:0000313" key="11">
    <source>
        <dbReference type="EMBL" id="NGP18786.1"/>
    </source>
</evidence>
<comment type="caution">
    <text evidence="11">The sequence shown here is derived from an EMBL/GenBank/DDBJ whole genome shotgun (WGS) entry which is preliminary data.</text>
</comment>
<dbReference type="InterPro" id="IPR050107">
    <property type="entry name" value="ABC_carbohydrate_import_ATPase"/>
</dbReference>
<name>A0A6M1SQE7_9HYPH</name>
<feature type="domain" description="ABC transporter" evidence="10">
    <location>
        <begin position="245"/>
        <end position="501"/>
    </location>
</feature>
<dbReference type="Pfam" id="PF00005">
    <property type="entry name" value="ABC_tran"/>
    <property type="match status" value="2"/>
</dbReference>
<dbReference type="CDD" id="cd03215">
    <property type="entry name" value="ABC_Carb_Monos_II"/>
    <property type="match status" value="1"/>
</dbReference>
<dbReference type="PANTHER" id="PTHR43790:SF3">
    <property type="entry name" value="D-ALLOSE IMPORT ATP-BINDING PROTEIN ALSA-RELATED"/>
    <property type="match status" value="1"/>
</dbReference>
<reference evidence="11 12" key="1">
    <citation type="submission" date="2020-02" db="EMBL/GenBank/DDBJ databases">
        <authorList>
            <person name="Khan S.A."/>
            <person name="Jeon C.O."/>
            <person name="Chun B.H."/>
        </authorList>
    </citation>
    <scope>NUCLEOTIDE SEQUENCE [LARGE SCALE GENOMIC DNA]</scope>
    <source>
        <strain evidence="11 12">H239</strain>
    </source>
</reference>
<dbReference type="EMBL" id="JAALFG010000003">
    <property type="protein sequence ID" value="NGP18786.1"/>
    <property type="molecule type" value="Genomic_DNA"/>
</dbReference>
<proteinExistence type="inferred from homology"/>
<dbReference type="GO" id="GO:0005524">
    <property type="term" value="F:ATP binding"/>
    <property type="evidence" value="ECO:0007669"/>
    <property type="project" value="UniProtKB-KW"/>
</dbReference>
<accession>A0A6M1SQE7</accession>
<dbReference type="GO" id="GO:0016887">
    <property type="term" value="F:ATP hydrolysis activity"/>
    <property type="evidence" value="ECO:0007669"/>
    <property type="project" value="InterPro"/>
</dbReference>
<protein>
    <submittedName>
        <fullName evidence="11">Sugar ABC transporter ATP-binding protein</fullName>
    </submittedName>
</protein>